<evidence type="ECO:0000256" key="3">
    <source>
        <dbReference type="ARBA" id="ARBA00022490"/>
    </source>
</evidence>
<comment type="caution">
    <text evidence="10">The sequence shown here is derived from an EMBL/GenBank/DDBJ whole genome shotgun (WGS) entry which is preliminary data.</text>
</comment>
<dbReference type="EMBL" id="LOPU01000031">
    <property type="protein sequence ID" value="KTG08362.1"/>
    <property type="molecule type" value="Genomic_DNA"/>
</dbReference>
<dbReference type="GO" id="GO:0005737">
    <property type="term" value="C:cytoplasm"/>
    <property type="evidence" value="ECO:0007669"/>
    <property type="project" value="TreeGrafter"/>
</dbReference>
<feature type="region of interest" description="Disordered" evidence="9">
    <location>
        <begin position="1"/>
        <end position="27"/>
    </location>
</feature>
<sequence>MPPEHEPSVMPSGRPNTSESSAGEQEFSTGTTIVGLAAADAVVLATDRRVSLGGMVSSKSTPKALSVGDRAAIAFSGTLSGAQALADELATEARLYEFRRNEPLSTTALASYASNLMRENPMQVIPILGGVDAEAETGGSAETALFQFDGAGGRTEHDVVATGSGGPYAYGVLESVDTDELSVEEAQRLGARAVAAASERDLASGNGLCVATITAAGTEIEEFDDAAAVGS</sequence>
<protein>
    <recommendedName>
        <fullName evidence="2">proteasome endopeptidase complex</fullName>
        <ecNumber evidence="2">3.4.25.1</ecNumber>
    </recommendedName>
</protein>
<evidence type="ECO:0000313" key="10">
    <source>
        <dbReference type="EMBL" id="KTG08362.1"/>
    </source>
</evidence>
<evidence type="ECO:0000256" key="6">
    <source>
        <dbReference type="ARBA" id="ARBA00022801"/>
    </source>
</evidence>
<dbReference type="Proteomes" id="UP000054387">
    <property type="component" value="Unassembled WGS sequence"/>
</dbReference>
<dbReference type="SUPFAM" id="SSF56235">
    <property type="entry name" value="N-terminal nucleophile aminohydrolases (Ntn hydrolases)"/>
    <property type="match status" value="1"/>
</dbReference>
<dbReference type="EC" id="3.4.25.1" evidence="2"/>
<evidence type="ECO:0000256" key="2">
    <source>
        <dbReference type="ARBA" id="ARBA00012039"/>
    </source>
</evidence>
<dbReference type="PROSITE" id="PS51476">
    <property type="entry name" value="PROTEASOME_BETA_2"/>
    <property type="match status" value="1"/>
</dbReference>
<comment type="catalytic activity">
    <reaction evidence="1">
        <text>Cleavage of peptide bonds with very broad specificity.</text>
        <dbReference type="EC" id="3.4.25.1"/>
    </reaction>
</comment>
<feature type="compositionally biased region" description="Polar residues" evidence="9">
    <location>
        <begin position="14"/>
        <end position="27"/>
    </location>
</feature>
<dbReference type="PRINTS" id="PR00141">
    <property type="entry name" value="PROTEASOME"/>
</dbReference>
<dbReference type="RefSeq" id="WP_058583082.1">
    <property type="nucleotide sequence ID" value="NZ_LOPU01000031.1"/>
</dbReference>
<keyword evidence="4" id="KW-0645">Protease</keyword>
<evidence type="ECO:0000256" key="5">
    <source>
        <dbReference type="ARBA" id="ARBA00022698"/>
    </source>
</evidence>
<evidence type="ECO:0000256" key="8">
    <source>
        <dbReference type="PIRSR" id="PIRSR600243-1"/>
    </source>
</evidence>
<dbReference type="Gene3D" id="3.60.20.10">
    <property type="entry name" value="Glutamine Phosphoribosylpyrophosphate, subunit 1, domain 1"/>
    <property type="match status" value="1"/>
</dbReference>
<dbReference type="InterPro" id="IPR023333">
    <property type="entry name" value="Proteasome_suB-type"/>
</dbReference>
<keyword evidence="6" id="KW-0378">Hydrolase</keyword>
<evidence type="ECO:0000313" key="11">
    <source>
        <dbReference type="Proteomes" id="UP000054387"/>
    </source>
</evidence>
<dbReference type="GO" id="GO:0051603">
    <property type="term" value="P:proteolysis involved in protein catabolic process"/>
    <property type="evidence" value="ECO:0007669"/>
    <property type="project" value="InterPro"/>
</dbReference>
<evidence type="ECO:0000256" key="1">
    <source>
        <dbReference type="ARBA" id="ARBA00001198"/>
    </source>
</evidence>
<dbReference type="GO" id="GO:0019774">
    <property type="term" value="C:proteasome core complex, beta-subunit complex"/>
    <property type="evidence" value="ECO:0007669"/>
    <property type="project" value="UniProtKB-ARBA"/>
</dbReference>
<reference evidence="10 11" key="1">
    <citation type="submission" date="2015-12" db="EMBL/GenBank/DDBJ databases">
        <title>Haloprofundus marisrubri gen. nov., sp. nov., an extremely halophilic archaeon isolated from the Discovery deep brine-seawater interface in the Red Sea.</title>
        <authorList>
            <person name="Zhang G."/>
            <person name="Stingl U."/>
            <person name="Rashid M."/>
        </authorList>
    </citation>
    <scope>NUCLEOTIDE SEQUENCE [LARGE SCALE GENOMIC DNA]</scope>
    <source>
        <strain evidence="10 11">SB9</strain>
    </source>
</reference>
<proteinExistence type="predicted"/>
<evidence type="ECO:0000256" key="9">
    <source>
        <dbReference type="SAM" id="MobiDB-lite"/>
    </source>
</evidence>
<evidence type="ECO:0000256" key="7">
    <source>
        <dbReference type="ARBA" id="ARBA00022942"/>
    </source>
</evidence>
<dbReference type="InterPro" id="IPR001353">
    <property type="entry name" value="Proteasome_sua/b"/>
</dbReference>
<keyword evidence="7" id="KW-0647">Proteasome</keyword>
<dbReference type="OrthoDB" id="6330at2157"/>
<gene>
    <name evidence="10" type="ORF">AUR64_19205</name>
</gene>
<keyword evidence="5" id="KW-0888">Threonine protease</keyword>
<keyword evidence="3" id="KW-0963">Cytoplasm</keyword>
<dbReference type="Pfam" id="PF00227">
    <property type="entry name" value="Proteasome"/>
    <property type="match status" value="1"/>
</dbReference>
<dbReference type="InterPro" id="IPR029055">
    <property type="entry name" value="Ntn_hydrolases_N"/>
</dbReference>
<dbReference type="PANTHER" id="PTHR32194">
    <property type="entry name" value="METALLOPROTEASE TLDD"/>
    <property type="match status" value="1"/>
</dbReference>
<accession>A0A0W1R4Y8</accession>
<dbReference type="GO" id="GO:0004298">
    <property type="term" value="F:threonine-type endopeptidase activity"/>
    <property type="evidence" value="ECO:0007669"/>
    <property type="project" value="UniProtKB-KW"/>
</dbReference>
<dbReference type="InterPro" id="IPR000243">
    <property type="entry name" value="Pept_T1A_subB"/>
</dbReference>
<feature type="active site" description="Nucleophile" evidence="8">
    <location>
        <position position="31"/>
    </location>
</feature>
<name>A0A0W1R4Y8_9EURY</name>
<keyword evidence="11" id="KW-1185">Reference proteome</keyword>
<dbReference type="AlphaFoldDB" id="A0A0W1R4Y8"/>
<dbReference type="STRING" id="1514971.AUR64_19205"/>
<dbReference type="PANTHER" id="PTHR32194:SF0">
    <property type="entry name" value="ATP-DEPENDENT PROTEASE SUBUNIT HSLV"/>
    <property type="match status" value="1"/>
</dbReference>
<organism evidence="10 11">
    <name type="scientific">Haloprofundus marisrubri</name>
    <dbReference type="NCBI Taxonomy" id="1514971"/>
    <lineage>
        <taxon>Archaea</taxon>
        <taxon>Methanobacteriati</taxon>
        <taxon>Methanobacteriota</taxon>
        <taxon>Stenosarchaea group</taxon>
        <taxon>Halobacteria</taxon>
        <taxon>Halobacteriales</taxon>
        <taxon>Haloferacaceae</taxon>
        <taxon>Haloprofundus</taxon>
    </lineage>
</organism>
<evidence type="ECO:0000256" key="4">
    <source>
        <dbReference type="ARBA" id="ARBA00022670"/>
    </source>
</evidence>